<dbReference type="GO" id="GO:0003774">
    <property type="term" value="F:cytoskeletal motor activity"/>
    <property type="evidence" value="ECO:0007669"/>
    <property type="project" value="InterPro"/>
</dbReference>
<comment type="caution">
    <text evidence="7">The sequence shown here is derived from an EMBL/GenBank/DDBJ whole genome shotgun (WGS) entry which is preliminary data.</text>
</comment>
<keyword evidence="7" id="KW-0282">Flagellum</keyword>
<keyword evidence="3 4" id="KW-0975">Bacterial flagellum</keyword>
<keyword evidence="8" id="KW-1185">Reference proteome</keyword>
<comment type="similarity">
    <text evidence="2 4">Belongs to the FliE family.</text>
</comment>
<dbReference type="InterPro" id="IPR001624">
    <property type="entry name" value="FliE"/>
</dbReference>
<dbReference type="PANTHER" id="PTHR34653:SF1">
    <property type="entry name" value="FLAGELLAR HOOK-BASAL BODY COMPLEX PROTEIN FLIE"/>
    <property type="match status" value="1"/>
</dbReference>
<evidence type="ECO:0000256" key="1">
    <source>
        <dbReference type="ARBA" id="ARBA00004117"/>
    </source>
</evidence>
<dbReference type="RefSeq" id="WP_101531984.1">
    <property type="nucleotide sequence ID" value="NZ_JBFHIU010000083.1"/>
</dbReference>
<keyword evidence="7" id="KW-0969">Cilium</keyword>
<sequence length="115" mass="12194">MIDALNATSSLSSPTTGMNNVSESRFVNTDRAAVNVTGDVDETGQSFTDYFAKVSTDAIQTIKQGESASIASIQGKQSVQSVVEAVMNAELTLQSAIAIRNKIVTAYQEVSRMAI</sequence>
<protein>
    <recommendedName>
        <fullName evidence="4">Flagellar hook-basal body complex protein FliE</fullName>
    </recommendedName>
</protein>
<reference evidence="7 8" key="1">
    <citation type="submission" date="2018-01" db="EMBL/GenBank/DDBJ databases">
        <title>The draft genome sequence of Cohaesibacter sp. H1304.</title>
        <authorList>
            <person name="Wang N.-N."/>
            <person name="Du Z.-J."/>
        </authorList>
    </citation>
    <scope>NUCLEOTIDE SEQUENCE [LARGE SCALE GENOMIC DNA]</scope>
    <source>
        <strain evidence="7 8">H1304</strain>
    </source>
</reference>
<dbReference type="AlphaFoldDB" id="A0A2N5XWL7"/>
<evidence type="ECO:0000313" key="6">
    <source>
        <dbReference type="EMBL" id="PLW75493.1"/>
    </source>
</evidence>
<dbReference type="GO" id="GO:0005198">
    <property type="term" value="F:structural molecule activity"/>
    <property type="evidence" value="ECO:0007669"/>
    <property type="project" value="InterPro"/>
</dbReference>
<feature type="region of interest" description="Disordered" evidence="5">
    <location>
        <begin position="1"/>
        <end position="24"/>
    </location>
</feature>
<evidence type="ECO:0000256" key="2">
    <source>
        <dbReference type="ARBA" id="ARBA00009272"/>
    </source>
</evidence>
<evidence type="ECO:0000256" key="3">
    <source>
        <dbReference type="ARBA" id="ARBA00023143"/>
    </source>
</evidence>
<dbReference type="EMBL" id="PKUQ01000050">
    <property type="protein sequence ID" value="PLW75493.1"/>
    <property type="molecule type" value="Genomic_DNA"/>
</dbReference>
<dbReference type="EMBL" id="PKUQ01000001">
    <property type="protein sequence ID" value="PLW78900.1"/>
    <property type="molecule type" value="Genomic_DNA"/>
</dbReference>
<dbReference type="GO" id="GO:0071973">
    <property type="term" value="P:bacterial-type flagellum-dependent cell motility"/>
    <property type="evidence" value="ECO:0007669"/>
    <property type="project" value="InterPro"/>
</dbReference>
<dbReference type="HAMAP" id="MF_00724">
    <property type="entry name" value="FliE"/>
    <property type="match status" value="1"/>
</dbReference>
<evidence type="ECO:0000313" key="7">
    <source>
        <dbReference type="EMBL" id="PLW78900.1"/>
    </source>
</evidence>
<dbReference type="Pfam" id="PF02049">
    <property type="entry name" value="FliE"/>
    <property type="match status" value="1"/>
</dbReference>
<organism evidence="7 8">
    <name type="scientific">Cohaesibacter celericrescens</name>
    <dbReference type="NCBI Taxonomy" id="2067669"/>
    <lineage>
        <taxon>Bacteria</taxon>
        <taxon>Pseudomonadati</taxon>
        <taxon>Pseudomonadota</taxon>
        <taxon>Alphaproteobacteria</taxon>
        <taxon>Hyphomicrobiales</taxon>
        <taxon>Cohaesibacteraceae</taxon>
    </lineage>
</organism>
<dbReference type="Proteomes" id="UP000234881">
    <property type="component" value="Unassembled WGS sequence"/>
</dbReference>
<gene>
    <name evidence="4" type="primary">fliE</name>
    <name evidence="7" type="ORF">C0081_01270</name>
    <name evidence="6" type="ORF">C0081_19310</name>
</gene>
<name>A0A2N5XWL7_9HYPH</name>
<proteinExistence type="inferred from homology"/>
<comment type="subcellular location">
    <subcellularLocation>
        <location evidence="1 4">Bacterial flagellum basal body</location>
    </subcellularLocation>
</comment>
<dbReference type="GO" id="GO:0009425">
    <property type="term" value="C:bacterial-type flagellum basal body"/>
    <property type="evidence" value="ECO:0007669"/>
    <property type="project" value="UniProtKB-SubCell"/>
</dbReference>
<evidence type="ECO:0000313" key="8">
    <source>
        <dbReference type="Proteomes" id="UP000234881"/>
    </source>
</evidence>
<keyword evidence="7" id="KW-0966">Cell projection</keyword>
<accession>A0A2N5XWL7</accession>
<dbReference type="OrthoDB" id="9812413at2"/>
<evidence type="ECO:0000256" key="4">
    <source>
        <dbReference type="HAMAP-Rule" id="MF_00724"/>
    </source>
</evidence>
<dbReference type="PANTHER" id="PTHR34653">
    <property type="match status" value="1"/>
</dbReference>
<evidence type="ECO:0000256" key="5">
    <source>
        <dbReference type="SAM" id="MobiDB-lite"/>
    </source>
</evidence>